<dbReference type="GeneID" id="16995786"/>
<dbReference type="InterPro" id="IPR042118">
    <property type="entry name" value="QueA_dom1"/>
</dbReference>
<accession>M1V619</accession>
<dbReference type="EMBL" id="AP006497">
    <property type="protein sequence ID" value="BAM81650.1"/>
    <property type="molecule type" value="Genomic_DNA"/>
</dbReference>
<evidence type="ECO:0000256" key="1">
    <source>
        <dbReference type="ARBA" id="ARBA00022490"/>
    </source>
</evidence>
<dbReference type="STRING" id="280699.M1V619"/>
<dbReference type="HOGENOM" id="CLU_039110_1_0_1"/>
<keyword evidence="1" id="KW-0963">Cytoplasm</keyword>
<evidence type="ECO:0000256" key="3">
    <source>
        <dbReference type="ARBA" id="ARBA00022691"/>
    </source>
</evidence>
<keyword evidence="6" id="KW-1185">Reference proteome</keyword>
<dbReference type="Gene3D" id="3.40.1780.10">
    <property type="entry name" value="QueA-like"/>
    <property type="match status" value="2"/>
</dbReference>
<reference evidence="5 6" key="1">
    <citation type="journal article" date="2004" name="Nature">
        <title>Genome sequence of the ultrasmall unicellular red alga Cyanidioschyzon merolae 10D.</title>
        <authorList>
            <person name="Matsuzaki M."/>
            <person name="Misumi O."/>
            <person name="Shin-i T."/>
            <person name="Maruyama S."/>
            <person name="Takahara M."/>
            <person name="Miyagishima S."/>
            <person name="Mori T."/>
            <person name="Nishida K."/>
            <person name="Yagisawa F."/>
            <person name="Nishida K."/>
            <person name="Yoshida Y."/>
            <person name="Nishimura Y."/>
            <person name="Nakao S."/>
            <person name="Kobayashi T."/>
            <person name="Momoyama Y."/>
            <person name="Higashiyama T."/>
            <person name="Minoda A."/>
            <person name="Sano M."/>
            <person name="Nomoto H."/>
            <person name="Oishi K."/>
            <person name="Hayashi H."/>
            <person name="Ohta F."/>
            <person name="Nishizaka S."/>
            <person name="Haga S."/>
            <person name="Miura S."/>
            <person name="Morishita T."/>
            <person name="Kabeya Y."/>
            <person name="Terasawa K."/>
            <person name="Suzuki Y."/>
            <person name="Ishii Y."/>
            <person name="Asakawa S."/>
            <person name="Takano H."/>
            <person name="Ohta N."/>
            <person name="Kuroiwa H."/>
            <person name="Tanaka K."/>
            <person name="Shimizu N."/>
            <person name="Sugano S."/>
            <person name="Sato N."/>
            <person name="Nozaki H."/>
            <person name="Ogasawara N."/>
            <person name="Kohara Y."/>
            <person name="Kuroiwa T."/>
        </authorList>
    </citation>
    <scope>NUCLEOTIDE SEQUENCE [LARGE SCALE GENOMIC DNA]</scope>
    <source>
        <strain evidence="5 6">10D</strain>
    </source>
</reference>
<dbReference type="RefSeq" id="XP_005537686.1">
    <property type="nucleotide sequence ID" value="XM_005537629.1"/>
</dbReference>
<keyword evidence="2" id="KW-0808">Transferase</keyword>
<gene>
    <name evidence="5" type="ORF">CYME_CMO322C</name>
</gene>
<reference evidence="5 6" key="2">
    <citation type="journal article" date="2007" name="BMC Biol.">
        <title>A 100%-complete sequence reveals unusually simple genomic features in the hot-spring red alga Cyanidioschyzon merolae.</title>
        <authorList>
            <person name="Nozaki H."/>
            <person name="Takano H."/>
            <person name="Misumi O."/>
            <person name="Terasawa K."/>
            <person name="Matsuzaki M."/>
            <person name="Maruyama S."/>
            <person name="Nishida K."/>
            <person name="Yagisawa F."/>
            <person name="Yoshida Y."/>
            <person name="Fujiwara T."/>
            <person name="Takio S."/>
            <person name="Tamura K."/>
            <person name="Chung S.J."/>
            <person name="Nakamura S."/>
            <person name="Kuroiwa H."/>
            <person name="Tanaka K."/>
            <person name="Sato N."/>
            <person name="Kuroiwa T."/>
        </authorList>
    </citation>
    <scope>NUCLEOTIDE SEQUENCE [LARGE SCALE GENOMIC DNA]</scope>
    <source>
        <strain evidence="5 6">10D</strain>
    </source>
</reference>
<protein>
    <submittedName>
        <fullName evidence="5">Similar to S-adenosylmethionine tRNA ribosyltransferase</fullName>
    </submittedName>
</protein>
<dbReference type="PANTHER" id="PTHR30307:SF0">
    <property type="entry name" value="S-ADENOSYLMETHIONINE:TRNA RIBOSYLTRANSFERASE-ISOMERASE"/>
    <property type="match status" value="1"/>
</dbReference>
<dbReference type="eggNOG" id="ENOG502S12P">
    <property type="taxonomic scope" value="Eukaryota"/>
</dbReference>
<dbReference type="InterPro" id="IPR036100">
    <property type="entry name" value="QueA_sf"/>
</dbReference>
<dbReference type="InterPro" id="IPR003699">
    <property type="entry name" value="QueA"/>
</dbReference>
<proteinExistence type="predicted"/>
<sequence>MVYAPLPQILRRAVVCKQETCLSVLQGFRSFKRGQHLLLAETRFRPGFRPASHKLESAQKLRNEMNWLQRPKGQGQMFCTEAASSSQESSAANSMIPRVSIADYSYELPPERIAQYPLPLRDHARLFVFDPQQGMQHRFFYDLPSLLPPESVLVGNDSRVIAARLLLRRAPPQTDSSPQAPCAARLVEVLCLEPIVPSTDPAVVLSCREPPVEWACWIGGRRVFPGLELRGEHLRARILERAGQEGTVRFDWEPTTACLSFGELLEREGRTPLPPYLNRDDTPRDRSDYQTVFARESGSVAAPTAGLHFSEELIKKHFEKRFIRFTLHVGAGTFAPVKAADIGDHIMHRERIIVRREQLVQLIRAVESASPLVAVGTTTVRILESLYWYGSALCRPGAKRAHRGAAAAFDEHLSFVVEQWDPYVRSGDVPVEHALSAVLDVLERNRASEIHGYTSLIIVPGYSFRVVDALITNFHQPRSTLLLLVAAFLPGGRETLFRIYHEALARSYRFLSYGDASLLWRKSVQGR</sequence>
<evidence type="ECO:0000313" key="6">
    <source>
        <dbReference type="Proteomes" id="UP000007014"/>
    </source>
</evidence>
<dbReference type="OrthoDB" id="1448at2759"/>
<dbReference type="GO" id="GO:0008616">
    <property type="term" value="P:tRNA queuosine(34) biosynthetic process"/>
    <property type="evidence" value="ECO:0007669"/>
    <property type="project" value="UniProtKB-KW"/>
</dbReference>
<keyword evidence="3" id="KW-0949">S-adenosyl-L-methionine</keyword>
<dbReference type="SUPFAM" id="SSF111337">
    <property type="entry name" value="QueA-like"/>
    <property type="match status" value="1"/>
</dbReference>
<dbReference type="Gramene" id="CMO322CT">
    <property type="protein sequence ID" value="CMO322CT"/>
    <property type="gene ID" value="CMO322C"/>
</dbReference>
<evidence type="ECO:0000313" key="5">
    <source>
        <dbReference type="EMBL" id="BAM81650.1"/>
    </source>
</evidence>
<dbReference type="GO" id="GO:0051075">
    <property type="term" value="F:S-adenosylmethionine:tRNA ribosyltransferase-isomerase activity"/>
    <property type="evidence" value="ECO:0007669"/>
    <property type="project" value="TreeGrafter"/>
</dbReference>
<keyword evidence="4" id="KW-0671">Queuosine biosynthesis</keyword>
<evidence type="ECO:0000256" key="2">
    <source>
        <dbReference type="ARBA" id="ARBA00022679"/>
    </source>
</evidence>
<dbReference type="AlphaFoldDB" id="M1V619"/>
<name>M1V619_CYAM1</name>
<dbReference type="Proteomes" id="UP000007014">
    <property type="component" value="Chromosome 15"/>
</dbReference>
<dbReference type="PANTHER" id="PTHR30307">
    <property type="entry name" value="S-ADENOSYLMETHIONINE:TRNA RIBOSYLTRANSFERASE-ISOMERASE"/>
    <property type="match status" value="1"/>
</dbReference>
<dbReference type="KEGG" id="cme:CYME_CMO322C"/>
<evidence type="ECO:0000256" key="4">
    <source>
        <dbReference type="ARBA" id="ARBA00022785"/>
    </source>
</evidence>
<organism evidence="5 6">
    <name type="scientific">Cyanidioschyzon merolae (strain NIES-3377 / 10D)</name>
    <name type="common">Unicellular red alga</name>
    <dbReference type="NCBI Taxonomy" id="280699"/>
    <lineage>
        <taxon>Eukaryota</taxon>
        <taxon>Rhodophyta</taxon>
        <taxon>Bangiophyceae</taxon>
        <taxon>Cyanidiales</taxon>
        <taxon>Cyanidiaceae</taxon>
        <taxon>Cyanidioschyzon</taxon>
    </lineage>
</organism>
<dbReference type="Pfam" id="PF02547">
    <property type="entry name" value="Queuosine_synth"/>
    <property type="match status" value="2"/>
</dbReference>
<dbReference type="OMA" id="YSYGDGM"/>